<dbReference type="InterPro" id="IPR000698">
    <property type="entry name" value="Arrestin"/>
</dbReference>
<evidence type="ECO:0000256" key="1">
    <source>
        <dbReference type="ARBA" id="ARBA00005298"/>
    </source>
</evidence>
<dbReference type="PANTHER" id="PTHR11792">
    <property type="entry name" value="ARRESTIN"/>
    <property type="match status" value="1"/>
</dbReference>
<dbReference type="InterPro" id="IPR014756">
    <property type="entry name" value="Ig_E-set"/>
</dbReference>
<dbReference type="SUPFAM" id="SSF81296">
    <property type="entry name" value="E set domains"/>
    <property type="match status" value="1"/>
</dbReference>
<comment type="similarity">
    <text evidence="1">Belongs to the arrestin family.</text>
</comment>
<dbReference type="PANTHER" id="PTHR11792:SF19">
    <property type="entry name" value="ARRESTIN-C"/>
    <property type="match status" value="1"/>
</dbReference>
<dbReference type="OrthoDB" id="298939at2759"/>
<feature type="domain" description="Arrestin-like N-terminal" evidence="3">
    <location>
        <begin position="46"/>
        <end position="113"/>
    </location>
</feature>
<dbReference type="Gene3D" id="2.60.40.840">
    <property type="match status" value="1"/>
</dbReference>
<sequence length="127" mass="14337">MQERFNKNSSASMSTVFKKTSSNGKLSIYLGKRDFVDDSDTVEPIVFVMLTCAFRYGREDLDVIGLTFRKDLYVQAKQVAPAEPTSIQGPLTTLQERLLHKLGANAYPFTLQVVTSGLRQFPEKIKR</sequence>
<dbReference type="GO" id="GO:0007601">
    <property type="term" value="P:visual perception"/>
    <property type="evidence" value="ECO:0007669"/>
    <property type="project" value="TreeGrafter"/>
</dbReference>
<reference evidence="4 5" key="1">
    <citation type="submission" date="2016-06" db="EMBL/GenBank/DDBJ databases">
        <title>The Draft Genome Sequence and Annotation of the Desert Woodrat Neotoma lepida.</title>
        <authorList>
            <person name="Campbell M."/>
            <person name="Oakeson K.F."/>
            <person name="Yandell M."/>
            <person name="Halpert J.R."/>
            <person name="Dearing D."/>
        </authorList>
    </citation>
    <scope>NUCLEOTIDE SEQUENCE [LARGE SCALE GENOMIC DNA]</scope>
    <source>
        <strain evidence="4">417</strain>
        <tissue evidence="4">Liver</tissue>
    </source>
</reference>
<dbReference type="GO" id="GO:0007165">
    <property type="term" value="P:signal transduction"/>
    <property type="evidence" value="ECO:0007669"/>
    <property type="project" value="InterPro"/>
</dbReference>
<dbReference type="AlphaFoldDB" id="A0A1A6HZQ6"/>
<dbReference type="Pfam" id="PF00339">
    <property type="entry name" value="Arrestin_N"/>
    <property type="match status" value="1"/>
</dbReference>
<dbReference type="InterPro" id="IPR011021">
    <property type="entry name" value="Arrestin-like_N"/>
</dbReference>
<dbReference type="EMBL" id="LZPO01000002">
    <property type="protein sequence ID" value="OBS83699.1"/>
    <property type="molecule type" value="Genomic_DNA"/>
</dbReference>
<keyword evidence="5" id="KW-1185">Reference proteome</keyword>
<dbReference type="InterPro" id="IPR014753">
    <property type="entry name" value="Arrestin_N"/>
</dbReference>
<dbReference type="STRING" id="56216.A0A1A6HZQ6"/>
<comment type="caution">
    <text evidence="4">The sequence shown here is derived from an EMBL/GenBank/DDBJ whole genome shotgun (WGS) entry which is preliminary data.</text>
</comment>
<proteinExistence type="inferred from homology"/>
<evidence type="ECO:0000313" key="5">
    <source>
        <dbReference type="Proteomes" id="UP000092124"/>
    </source>
</evidence>
<dbReference type="PROSITE" id="PS00295">
    <property type="entry name" value="ARRESTINS"/>
    <property type="match status" value="1"/>
</dbReference>
<accession>A0A1A6HZQ6</accession>
<dbReference type="InterPro" id="IPR017864">
    <property type="entry name" value="Arrestin_CS"/>
</dbReference>
<organism evidence="4 5">
    <name type="scientific">Neotoma lepida</name>
    <name type="common">Desert woodrat</name>
    <dbReference type="NCBI Taxonomy" id="56216"/>
    <lineage>
        <taxon>Eukaryota</taxon>
        <taxon>Metazoa</taxon>
        <taxon>Chordata</taxon>
        <taxon>Craniata</taxon>
        <taxon>Vertebrata</taxon>
        <taxon>Euteleostomi</taxon>
        <taxon>Mammalia</taxon>
        <taxon>Eutheria</taxon>
        <taxon>Euarchontoglires</taxon>
        <taxon>Glires</taxon>
        <taxon>Rodentia</taxon>
        <taxon>Myomorpha</taxon>
        <taxon>Muroidea</taxon>
        <taxon>Cricetidae</taxon>
        <taxon>Neotominae</taxon>
        <taxon>Neotoma</taxon>
    </lineage>
</organism>
<evidence type="ECO:0000313" key="4">
    <source>
        <dbReference type="EMBL" id="OBS83699.1"/>
    </source>
</evidence>
<protein>
    <recommendedName>
        <fullName evidence="2">Retinal cone arrestin-3</fullName>
    </recommendedName>
</protein>
<dbReference type="GO" id="GO:0002031">
    <property type="term" value="P:G protein-coupled receptor internalization"/>
    <property type="evidence" value="ECO:0007669"/>
    <property type="project" value="TreeGrafter"/>
</dbReference>
<name>A0A1A6HZQ6_NEOLE</name>
<evidence type="ECO:0000259" key="3">
    <source>
        <dbReference type="Pfam" id="PF00339"/>
    </source>
</evidence>
<dbReference type="GO" id="GO:0001664">
    <property type="term" value="F:G protein-coupled receptor binding"/>
    <property type="evidence" value="ECO:0007669"/>
    <property type="project" value="TreeGrafter"/>
</dbReference>
<gene>
    <name evidence="4" type="ORF">A6R68_22302</name>
</gene>
<evidence type="ECO:0000256" key="2">
    <source>
        <dbReference type="ARBA" id="ARBA00033294"/>
    </source>
</evidence>
<dbReference type="Proteomes" id="UP000092124">
    <property type="component" value="Unassembled WGS sequence"/>
</dbReference>